<evidence type="ECO:0000256" key="3">
    <source>
        <dbReference type="ARBA" id="ARBA00023002"/>
    </source>
</evidence>
<feature type="domain" description="FAD-binding" evidence="4">
    <location>
        <begin position="302"/>
        <end position="374"/>
    </location>
</feature>
<evidence type="ECO:0000259" key="4">
    <source>
        <dbReference type="Pfam" id="PF01494"/>
    </source>
</evidence>
<evidence type="ECO:0000313" key="6">
    <source>
        <dbReference type="Proteomes" id="UP000076154"/>
    </source>
</evidence>
<proteinExistence type="predicted"/>
<dbReference type="GO" id="GO:0071949">
    <property type="term" value="F:FAD binding"/>
    <property type="evidence" value="ECO:0007669"/>
    <property type="project" value="InterPro"/>
</dbReference>
<dbReference type="SUPFAM" id="SSF54373">
    <property type="entry name" value="FAD-linked reductases, C-terminal domain"/>
    <property type="match status" value="1"/>
</dbReference>
<dbReference type="InterPro" id="IPR002938">
    <property type="entry name" value="FAD-bd"/>
</dbReference>
<name>A0A369K4H5_HYPMA</name>
<dbReference type="InParanoid" id="A0A369K4H5"/>
<dbReference type="InterPro" id="IPR036188">
    <property type="entry name" value="FAD/NAD-bd_sf"/>
</dbReference>
<dbReference type="PANTHER" id="PTHR46720">
    <property type="entry name" value="HYDROXYLASE, PUTATIVE (AFU_ORTHOLOGUE AFUA_3G01460)-RELATED"/>
    <property type="match status" value="1"/>
</dbReference>
<sequence length="435" mass="48655">MGPKFRVAICGAGIGGLTAAVALSDFPDIEIEIYEGAAQLAEVGAGIGLFPRPWEIIRRLGLEEELLKLCEIKPTDGPVTSFRYRKSDQAEGFDFYTLVTNGNLMVFHRADFQQVLLRRLPETCQAHCSKRLRSYIQRPSEPIELLFEDGSTTTCDVLIGADGLKSAVRRSFMDEKAERAQSQAADLNALIDPVWSGTNAYRALIPAERLKARVSDHPVFSRPTQYLGKDGYIIAYPIAHGKMINFVAFSARHDLENTTFDGPWMSTTDKTEFAGMFSHWEPEVQDLIECVDKPLRWAVHTVRPLDSFISGRVALIGDAAHAMLPHQGSGAGQAIEDVYILATLLGHPNTTRDTLDRALEIFDHVRRPKAHKVQEGSRINGQRFSFHGYDFDELRGEELLDALHSFSEAFTKSWEWAWTTSIDGSVQEALRMLEI</sequence>
<reference evidence="5" key="1">
    <citation type="submission" date="2018-04" db="EMBL/GenBank/DDBJ databases">
        <title>Whole genome sequencing of Hypsizygus marmoreus.</title>
        <authorList>
            <person name="Choi I.-G."/>
            <person name="Min B."/>
            <person name="Kim J.-G."/>
            <person name="Kim S."/>
            <person name="Oh Y.-L."/>
            <person name="Kong W.-S."/>
            <person name="Park H."/>
            <person name="Jeong J."/>
            <person name="Song E.-S."/>
        </authorList>
    </citation>
    <scope>NUCLEOTIDE SEQUENCE [LARGE SCALE GENOMIC DNA]</scope>
    <source>
        <strain evidence="5">51987-8</strain>
    </source>
</reference>
<comment type="caution">
    <text evidence="5">The sequence shown here is derived from an EMBL/GenBank/DDBJ whole genome shotgun (WGS) entry which is preliminary data.</text>
</comment>
<dbReference type="PANTHER" id="PTHR46720:SF3">
    <property type="entry name" value="FAD-BINDING DOMAIN-CONTAINING PROTEIN-RELATED"/>
    <property type="match status" value="1"/>
</dbReference>
<organism evidence="5 6">
    <name type="scientific">Hypsizygus marmoreus</name>
    <name type="common">White beech mushroom</name>
    <name type="synonym">Agaricus marmoreus</name>
    <dbReference type="NCBI Taxonomy" id="39966"/>
    <lineage>
        <taxon>Eukaryota</taxon>
        <taxon>Fungi</taxon>
        <taxon>Dikarya</taxon>
        <taxon>Basidiomycota</taxon>
        <taxon>Agaricomycotina</taxon>
        <taxon>Agaricomycetes</taxon>
        <taxon>Agaricomycetidae</taxon>
        <taxon>Agaricales</taxon>
        <taxon>Tricholomatineae</taxon>
        <taxon>Lyophyllaceae</taxon>
        <taxon>Hypsizygus</taxon>
    </lineage>
</organism>
<dbReference type="Pfam" id="PF01494">
    <property type="entry name" value="FAD_binding_3"/>
    <property type="match status" value="2"/>
</dbReference>
<dbReference type="InterPro" id="IPR051104">
    <property type="entry name" value="FAD_monoxygenase"/>
</dbReference>
<dbReference type="PRINTS" id="PR00420">
    <property type="entry name" value="RNGMNOXGNASE"/>
</dbReference>
<protein>
    <submittedName>
        <fullName evidence="5">Salicylate hydroxylase</fullName>
    </submittedName>
</protein>
<keyword evidence="6" id="KW-1185">Reference proteome</keyword>
<dbReference type="AlphaFoldDB" id="A0A369K4H5"/>
<dbReference type="Proteomes" id="UP000076154">
    <property type="component" value="Unassembled WGS sequence"/>
</dbReference>
<accession>A0A369K4H5</accession>
<dbReference type="GO" id="GO:0044550">
    <property type="term" value="P:secondary metabolite biosynthetic process"/>
    <property type="evidence" value="ECO:0007669"/>
    <property type="project" value="TreeGrafter"/>
</dbReference>
<evidence type="ECO:0000256" key="1">
    <source>
        <dbReference type="ARBA" id="ARBA00022630"/>
    </source>
</evidence>
<dbReference type="EMBL" id="LUEZ02000014">
    <property type="protein sequence ID" value="RDB27667.1"/>
    <property type="molecule type" value="Genomic_DNA"/>
</dbReference>
<dbReference type="Gene3D" id="3.50.50.60">
    <property type="entry name" value="FAD/NAD(P)-binding domain"/>
    <property type="match status" value="1"/>
</dbReference>
<evidence type="ECO:0000256" key="2">
    <source>
        <dbReference type="ARBA" id="ARBA00022827"/>
    </source>
</evidence>
<dbReference type="STRING" id="39966.A0A369K4H5"/>
<keyword evidence="2" id="KW-0274">FAD</keyword>
<dbReference type="OrthoDB" id="417877at2759"/>
<feature type="domain" description="FAD-binding" evidence="4">
    <location>
        <begin position="6"/>
        <end position="190"/>
    </location>
</feature>
<keyword evidence="1" id="KW-0285">Flavoprotein</keyword>
<keyword evidence="3" id="KW-0560">Oxidoreductase</keyword>
<evidence type="ECO:0000313" key="5">
    <source>
        <dbReference type="EMBL" id="RDB27667.1"/>
    </source>
</evidence>
<dbReference type="GO" id="GO:0016491">
    <property type="term" value="F:oxidoreductase activity"/>
    <property type="evidence" value="ECO:0007669"/>
    <property type="project" value="UniProtKB-KW"/>
</dbReference>
<gene>
    <name evidence="5" type="primary">nahG_2</name>
    <name evidence="5" type="ORF">Hypma_003217</name>
</gene>
<dbReference type="SUPFAM" id="SSF51905">
    <property type="entry name" value="FAD/NAD(P)-binding domain"/>
    <property type="match status" value="1"/>
</dbReference>